<dbReference type="EC" id="5.6.2.4" evidence="11"/>
<gene>
    <name evidence="16" type="ORF">GWI33_000542</name>
</gene>
<dbReference type="InterPro" id="IPR036388">
    <property type="entry name" value="WH-like_DNA-bd_sf"/>
</dbReference>
<dbReference type="Gene3D" id="1.10.150.80">
    <property type="entry name" value="HRDC domain"/>
    <property type="match status" value="1"/>
</dbReference>
<dbReference type="PROSITE" id="PS50967">
    <property type="entry name" value="HRDC"/>
    <property type="match status" value="1"/>
</dbReference>
<evidence type="ECO:0000256" key="5">
    <source>
        <dbReference type="ARBA" id="ARBA00022806"/>
    </source>
</evidence>
<comment type="subcellular location">
    <subcellularLocation>
        <location evidence="11">Nucleus</location>
    </subcellularLocation>
</comment>
<evidence type="ECO:0000256" key="10">
    <source>
        <dbReference type="ARBA" id="ARBA00049360"/>
    </source>
</evidence>
<dbReference type="SMART" id="SM00490">
    <property type="entry name" value="HELICc"/>
    <property type="match status" value="1"/>
</dbReference>
<feature type="compositionally biased region" description="Basic and acidic residues" evidence="12">
    <location>
        <begin position="938"/>
        <end position="950"/>
    </location>
</feature>
<dbReference type="SUPFAM" id="SSF52540">
    <property type="entry name" value="P-loop containing nucleoside triphosphate hydrolases"/>
    <property type="match status" value="1"/>
</dbReference>
<evidence type="ECO:0000256" key="9">
    <source>
        <dbReference type="ARBA" id="ARBA00034617"/>
    </source>
</evidence>
<dbReference type="GO" id="GO:0009378">
    <property type="term" value="F:four-way junction helicase activity"/>
    <property type="evidence" value="ECO:0007669"/>
    <property type="project" value="TreeGrafter"/>
</dbReference>
<comment type="catalytic activity">
    <reaction evidence="10 11">
        <text>ATP + H2O = ADP + phosphate + H(+)</text>
        <dbReference type="Rhea" id="RHEA:13065"/>
        <dbReference type="ChEBI" id="CHEBI:15377"/>
        <dbReference type="ChEBI" id="CHEBI:15378"/>
        <dbReference type="ChEBI" id="CHEBI:30616"/>
        <dbReference type="ChEBI" id="CHEBI:43474"/>
        <dbReference type="ChEBI" id="CHEBI:456216"/>
    </reaction>
</comment>
<evidence type="ECO:0000256" key="8">
    <source>
        <dbReference type="ARBA" id="ARBA00023235"/>
    </source>
</evidence>
<dbReference type="GO" id="GO:0005694">
    <property type="term" value="C:chromosome"/>
    <property type="evidence" value="ECO:0007669"/>
    <property type="project" value="TreeGrafter"/>
</dbReference>
<dbReference type="InterPro" id="IPR032284">
    <property type="entry name" value="RecQ_Zn-bd"/>
</dbReference>
<dbReference type="FunFam" id="3.40.50.300:FF:001389">
    <property type="entry name" value="ATP-dependent DNA helicase RecQ"/>
    <property type="match status" value="1"/>
</dbReference>
<dbReference type="SMART" id="SM00341">
    <property type="entry name" value="HRDC"/>
    <property type="match status" value="1"/>
</dbReference>
<dbReference type="EMBL" id="JAACXV010000107">
    <property type="protein sequence ID" value="KAF7283458.1"/>
    <property type="molecule type" value="Genomic_DNA"/>
</dbReference>
<reference evidence="16" key="1">
    <citation type="submission" date="2020-08" db="EMBL/GenBank/DDBJ databases">
        <title>Genome sequencing and assembly of the red palm weevil Rhynchophorus ferrugineus.</title>
        <authorList>
            <person name="Dias G.B."/>
            <person name="Bergman C.M."/>
            <person name="Manee M."/>
        </authorList>
    </citation>
    <scope>NUCLEOTIDE SEQUENCE</scope>
    <source>
        <strain evidence="16">AA-2017</strain>
        <tissue evidence="16">Whole larva</tissue>
    </source>
</reference>
<dbReference type="InterPro" id="IPR010997">
    <property type="entry name" value="HRDC-like_sf"/>
</dbReference>
<dbReference type="Pfam" id="PF00271">
    <property type="entry name" value="Helicase_C"/>
    <property type="match status" value="1"/>
</dbReference>
<comment type="caution">
    <text evidence="16">The sequence shown here is derived from an EMBL/GenBank/DDBJ whole genome shotgun (WGS) entry which is preliminary data.</text>
</comment>
<evidence type="ECO:0000256" key="6">
    <source>
        <dbReference type="ARBA" id="ARBA00022840"/>
    </source>
</evidence>
<feature type="domain" description="Helicase ATP-binding" evidence="14">
    <location>
        <begin position="114"/>
        <end position="284"/>
    </location>
</feature>
<dbReference type="PANTHER" id="PTHR13710:SF120">
    <property type="entry name" value="BIFUNCTIONAL 3'-5' EXONUCLEASE_ATP-DEPENDENT HELICASE WRN"/>
    <property type="match status" value="1"/>
</dbReference>
<keyword evidence="17" id="KW-1185">Reference proteome</keyword>
<comment type="cofactor">
    <cofactor evidence="1">
        <name>Zn(2+)</name>
        <dbReference type="ChEBI" id="CHEBI:29105"/>
    </cofactor>
</comment>
<dbReference type="Pfam" id="PF00270">
    <property type="entry name" value="DEAD"/>
    <property type="match status" value="1"/>
</dbReference>
<dbReference type="Pfam" id="PF09382">
    <property type="entry name" value="RQC"/>
    <property type="match status" value="1"/>
</dbReference>
<comment type="similarity">
    <text evidence="2 11">Belongs to the helicase family. RecQ subfamily.</text>
</comment>
<evidence type="ECO:0000256" key="12">
    <source>
        <dbReference type="SAM" id="MobiDB-lite"/>
    </source>
</evidence>
<evidence type="ECO:0000256" key="4">
    <source>
        <dbReference type="ARBA" id="ARBA00022801"/>
    </source>
</evidence>
<evidence type="ECO:0000256" key="7">
    <source>
        <dbReference type="ARBA" id="ARBA00023125"/>
    </source>
</evidence>
<keyword evidence="4 11" id="KW-0378">Hydrolase</keyword>
<dbReference type="GO" id="GO:0006260">
    <property type="term" value="P:DNA replication"/>
    <property type="evidence" value="ECO:0007669"/>
    <property type="project" value="InterPro"/>
</dbReference>
<dbReference type="PROSITE" id="PS51194">
    <property type="entry name" value="HELICASE_CTER"/>
    <property type="match status" value="1"/>
</dbReference>
<evidence type="ECO:0000259" key="15">
    <source>
        <dbReference type="PROSITE" id="PS51194"/>
    </source>
</evidence>
<dbReference type="SUPFAM" id="SSF46785">
    <property type="entry name" value="Winged helix' DNA-binding domain"/>
    <property type="match status" value="1"/>
</dbReference>
<dbReference type="SUPFAM" id="SSF47819">
    <property type="entry name" value="HRDC-like"/>
    <property type="match status" value="1"/>
</dbReference>
<dbReference type="InterPro" id="IPR036390">
    <property type="entry name" value="WH_DNA-bd_sf"/>
</dbReference>
<dbReference type="InterPro" id="IPR001650">
    <property type="entry name" value="Helicase_C-like"/>
</dbReference>
<accession>A0A834IR05</accession>
<feature type="region of interest" description="Disordered" evidence="12">
    <location>
        <begin position="934"/>
        <end position="958"/>
    </location>
</feature>
<dbReference type="InterPro" id="IPR018982">
    <property type="entry name" value="RQC_domain"/>
</dbReference>
<keyword evidence="3 11" id="KW-0547">Nucleotide-binding</keyword>
<dbReference type="GO" id="GO:0005737">
    <property type="term" value="C:cytoplasm"/>
    <property type="evidence" value="ECO:0007669"/>
    <property type="project" value="TreeGrafter"/>
</dbReference>
<evidence type="ECO:0000259" key="14">
    <source>
        <dbReference type="PROSITE" id="PS51192"/>
    </source>
</evidence>
<evidence type="ECO:0000259" key="13">
    <source>
        <dbReference type="PROSITE" id="PS50967"/>
    </source>
</evidence>
<dbReference type="AlphaFoldDB" id="A0A834IR05"/>
<dbReference type="GO" id="GO:0005524">
    <property type="term" value="F:ATP binding"/>
    <property type="evidence" value="ECO:0007669"/>
    <property type="project" value="UniProtKB-KW"/>
</dbReference>
<dbReference type="GO" id="GO:0000724">
    <property type="term" value="P:double-strand break repair via homologous recombination"/>
    <property type="evidence" value="ECO:0007669"/>
    <property type="project" value="TreeGrafter"/>
</dbReference>
<keyword evidence="11" id="KW-0539">Nucleus</keyword>
<dbReference type="InterPro" id="IPR002121">
    <property type="entry name" value="HRDC_dom"/>
</dbReference>
<evidence type="ECO:0000256" key="3">
    <source>
        <dbReference type="ARBA" id="ARBA00022741"/>
    </source>
</evidence>
<dbReference type="SMART" id="SM00956">
    <property type="entry name" value="RQC"/>
    <property type="match status" value="1"/>
</dbReference>
<dbReference type="PANTHER" id="PTHR13710">
    <property type="entry name" value="DNA HELICASE RECQ FAMILY MEMBER"/>
    <property type="match status" value="1"/>
</dbReference>
<protein>
    <recommendedName>
        <fullName evidence="11">ATP-dependent DNA helicase</fullName>
        <ecNumber evidence="11">5.6.2.4</ecNumber>
    </recommendedName>
</protein>
<dbReference type="InterPro" id="IPR004589">
    <property type="entry name" value="DNA_helicase_ATP-dep_RecQ"/>
</dbReference>
<dbReference type="CDD" id="cd18794">
    <property type="entry name" value="SF2_C_RecQ"/>
    <property type="match status" value="1"/>
</dbReference>
<evidence type="ECO:0000256" key="2">
    <source>
        <dbReference type="ARBA" id="ARBA00005446"/>
    </source>
</evidence>
<dbReference type="NCBIfam" id="TIGR00614">
    <property type="entry name" value="recQ_fam"/>
    <property type="match status" value="1"/>
</dbReference>
<dbReference type="OrthoDB" id="10261556at2759"/>
<keyword evidence="5 11" id="KW-0347">Helicase</keyword>
<evidence type="ECO:0000313" key="17">
    <source>
        <dbReference type="Proteomes" id="UP000625711"/>
    </source>
</evidence>
<dbReference type="GO" id="GO:0016787">
    <property type="term" value="F:hydrolase activity"/>
    <property type="evidence" value="ECO:0007669"/>
    <property type="project" value="UniProtKB-KW"/>
</dbReference>
<sequence length="958" mass="109813">MYNDQFAVGRSEDIMKPSQARYLSLRLTTVAHTYLSKEMFILGLNKIKMDSLDDEQLNDCFNNYEKTMLISDEKNNSTNKSKSNEVNPKSEHLEILFKKFGHKSFRELQWKIINSILSHKKDNLAVMTTGYGKSLCYQFPAVYSGSITIVISPLISLMEDQVLYLNTANISACLLGTAQKNHSHTIKEIFEKKYLLVYITPEFCSGEYGYDILKSINEKLDVVLIAVDEAHCLSSWGHDFRTSYRKLGLLKDIFPNIPILAVTATATARVKSDIVKVLRLKNPQISNSGFDRPNLYYEINLKGDDVFVDLKQLMVHTEGKWAFNGPTIIYCIRRKDTEEICQILRNHQIECVQYHAGMSLSSRKDAHEQFVKDKISIVVATIAFGMGIDKPDIRNVIHYGCSNSIEGYYQEVGRAGRDGNSSKCVTYYDNQDFQLHEFLARQSGQQGNKSDKITAMKEFLSTVNCRRQYILSYFEENFSENTATQKNCCDNCLKRYKNPTIMYEELDFSGKYNYTEDARKFLLAVQALKESFGIGMYILFLKGSYSSKINDHVRNSPNFGIGKNKSTDWWKAIGYYLEVKKYLRKIHSKKGTFNYCIFGISKEGNSFLENSDAKIIDFPTAEITRMLKKKPIKTSTWVNNTDCRTLNGNKKSLKQDDQKTLDQDIPLKEEVLKIYNLLLNCRRGLASSLNIMPYMIAPNTVLMSIAKNLPRNLKELQDLKIDGFTEAQISKFGPQFLKTVCDNVPKEMSTKSIKEILEQHPINNVKWGISSRTTYTQFVNNKTISDIAKERNLAESTVTNHILTAMKYGYPIKISQLGVTSNARNIIMQAINKLHNSLASPGNILLKPVKDICPSEITYDQIKAVCTYLEIRAHLNRLKILYEEFEDFNYSDICLQSKEPELMKEENSDEMLCAVVDEFEKQLQEDIELVDANNQITQEERPVKRMKQEDSLLDSPPR</sequence>
<dbReference type="Pfam" id="PF00570">
    <property type="entry name" value="HRDC"/>
    <property type="match status" value="1"/>
</dbReference>
<keyword evidence="7" id="KW-0238">DNA-binding</keyword>
<dbReference type="InterPro" id="IPR029491">
    <property type="entry name" value="Helicase_HTH"/>
</dbReference>
<evidence type="ECO:0000256" key="11">
    <source>
        <dbReference type="RuleBase" id="RU364117"/>
    </source>
</evidence>
<evidence type="ECO:0000313" key="16">
    <source>
        <dbReference type="EMBL" id="KAF7283458.1"/>
    </source>
</evidence>
<dbReference type="InterPro" id="IPR014001">
    <property type="entry name" value="Helicase_ATP-bd"/>
</dbReference>
<evidence type="ECO:0000256" key="1">
    <source>
        <dbReference type="ARBA" id="ARBA00001947"/>
    </source>
</evidence>
<dbReference type="GO" id="GO:0000723">
    <property type="term" value="P:telomere maintenance"/>
    <property type="evidence" value="ECO:0007669"/>
    <property type="project" value="TreeGrafter"/>
</dbReference>
<feature type="domain" description="Helicase C-terminal" evidence="15">
    <location>
        <begin position="309"/>
        <end position="460"/>
    </location>
</feature>
<dbReference type="Gene3D" id="3.40.50.300">
    <property type="entry name" value="P-loop containing nucleotide triphosphate hydrolases"/>
    <property type="match status" value="2"/>
</dbReference>
<dbReference type="InterPro" id="IPR044876">
    <property type="entry name" value="HRDC_dom_sf"/>
</dbReference>
<dbReference type="Pfam" id="PF16124">
    <property type="entry name" value="RecQ_Zn_bind"/>
    <property type="match status" value="1"/>
</dbReference>
<dbReference type="Gene3D" id="1.10.10.10">
    <property type="entry name" value="Winged helix-like DNA-binding domain superfamily/Winged helix DNA-binding domain"/>
    <property type="match status" value="1"/>
</dbReference>
<comment type="catalytic activity">
    <reaction evidence="9 11">
        <text>Couples ATP hydrolysis with the unwinding of duplex DNA by translocating in the 3'-5' direction.</text>
        <dbReference type="EC" id="5.6.2.4"/>
    </reaction>
</comment>
<name>A0A834IR05_RHYFE</name>
<keyword evidence="6 11" id="KW-0067">ATP-binding</keyword>
<dbReference type="GO" id="GO:0003677">
    <property type="term" value="F:DNA binding"/>
    <property type="evidence" value="ECO:0007669"/>
    <property type="project" value="UniProtKB-KW"/>
</dbReference>
<dbReference type="Pfam" id="PF14493">
    <property type="entry name" value="HTH_40"/>
    <property type="match status" value="1"/>
</dbReference>
<dbReference type="GO" id="GO:0005654">
    <property type="term" value="C:nucleoplasm"/>
    <property type="evidence" value="ECO:0007669"/>
    <property type="project" value="TreeGrafter"/>
</dbReference>
<dbReference type="SMART" id="SM00487">
    <property type="entry name" value="DEXDc"/>
    <property type="match status" value="1"/>
</dbReference>
<dbReference type="Proteomes" id="UP000625711">
    <property type="component" value="Unassembled WGS sequence"/>
</dbReference>
<dbReference type="PROSITE" id="PS51192">
    <property type="entry name" value="HELICASE_ATP_BIND_1"/>
    <property type="match status" value="1"/>
</dbReference>
<feature type="domain" description="HRDC" evidence="13">
    <location>
        <begin position="668"/>
        <end position="750"/>
    </location>
</feature>
<organism evidence="16 17">
    <name type="scientific">Rhynchophorus ferrugineus</name>
    <name type="common">Red palm weevil</name>
    <name type="synonym">Curculio ferrugineus</name>
    <dbReference type="NCBI Taxonomy" id="354439"/>
    <lineage>
        <taxon>Eukaryota</taxon>
        <taxon>Metazoa</taxon>
        <taxon>Ecdysozoa</taxon>
        <taxon>Arthropoda</taxon>
        <taxon>Hexapoda</taxon>
        <taxon>Insecta</taxon>
        <taxon>Pterygota</taxon>
        <taxon>Neoptera</taxon>
        <taxon>Endopterygota</taxon>
        <taxon>Coleoptera</taxon>
        <taxon>Polyphaga</taxon>
        <taxon>Cucujiformia</taxon>
        <taxon>Curculionidae</taxon>
        <taxon>Dryophthorinae</taxon>
        <taxon>Rhynchophorus</taxon>
    </lineage>
</organism>
<dbReference type="InterPro" id="IPR011545">
    <property type="entry name" value="DEAD/DEAH_box_helicase_dom"/>
</dbReference>
<proteinExistence type="inferred from homology"/>
<keyword evidence="8" id="KW-0413">Isomerase</keyword>
<dbReference type="InterPro" id="IPR027417">
    <property type="entry name" value="P-loop_NTPase"/>
</dbReference>
<dbReference type="GO" id="GO:0043138">
    <property type="term" value="F:3'-5' DNA helicase activity"/>
    <property type="evidence" value="ECO:0007669"/>
    <property type="project" value="UniProtKB-EC"/>
</dbReference>